<dbReference type="InterPro" id="IPR045058">
    <property type="entry name" value="GIMA/IAN/Toc"/>
</dbReference>
<name>A0AAN9XPV4_PSOTE</name>
<dbReference type="PROSITE" id="PS51720">
    <property type="entry name" value="G_AIG1"/>
    <property type="match status" value="1"/>
</dbReference>
<evidence type="ECO:0000259" key="5">
    <source>
        <dbReference type="PROSITE" id="PS51720"/>
    </source>
</evidence>
<proteinExistence type="inferred from homology"/>
<dbReference type="Gene3D" id="3.40.50.300">
    <property type="entry name" value="P-loop containing nucleotide triphosphate hydrolases"/>
    <property type="match status" value="1"/>
</dbReference>
<keyword evidence="4" id="KW-0175">Coiled coil</keyword>
<sequence length="229" mass="26566">MERVQPEIVFLEEMPSSLQPGLFDGNDSTKKEIEKCIEMAKDGIHAFLMVFSIRTRFSEEEQATFLTLLALFGDKIVNYMIVIFTGGDELDDNEETLDDYLGQECPKTLKDILILCDNRKVLFDNKSKNEKKQQGQIQQLLNLVDIVMSKNGGRPYTHQLFKELIKDKSRLKEESIHLSKNLEEERIARLKAEEDYESIKAAMNDEIEKLKRDLETTKTRPWRISCSIL</sequence>
<dbReference type="EMBL" id="JAYMYS010000003">
    <property type="protein sequence ID" value="KAK7401455.1"/>
    <property type="molecule type" value="Genomic_DNA"/>
</dbReference>
<dbReference type="GO" id="GO:0005525">
    <property type="term" value="F:GTP binding"/>
    <property type="evidence" value="ECO:0007669"/>
    <property type="project" value="UniProtKB-KW"/>
</dbReference>
<keyword evidence="2" id="KW-0547">Nucleotide-binding</keyword>
<dbReference type="InterPro" id="IPR027417">
    <property type="entry name" value="P-loop_NTPase"/>
</dbReference>
<dbReference type="PANTHER" id="PTHR10903">
    <property type="entry name" value="GTPASE, IMAP FAMILY MEMBER-RELATED"/>
    <property type="match status" value="1"/>
</dbReference>
<feature type="coiled-coil region" evidence="4">
    <location>
        <begin position="182"/>
        <end position="220"/>
    </location>
</feature>
<reference evidence="6 7" key="1">
    <citation type="submission" date="2024-01" db="EMBL/GenBank/DDBJ databases">
        <title>The genomes of 5 underutilized Papilionoideae crops provide insights into root nodulation and disease resistanc.</title>
        <authorList>
            <person name="Jiang F."/>
        </authorList>
    </citation>
    <scope>NUCLEOTIDE SEQUENCE [LARGE SCALE GENOMIC DNA]</scope>
    <source>
        <strain evidence="6">DUOXIRENSHENG_FW03</strain>
        <tissue evidence="6">Leaves</tissue>
    </source>
</reference>
<gene>
    <name evidence="6" type="ORF">VNO78_12954</name>
</gene>
<evidence type="ECO:0000313" key="6">
    <source>
        <dbReference type="EMBL" id="KAK7401455.1"/>
    </source>
</evidence>
<comment type="caution">
    <text evidence="6">The sequence shown here is derived from an EMBL/GenBank/DDBJ whole genome shotgun (WGS) entry which is preliminary data.</text>
</comment>
<evidence type="ECO:0000256" key="1">
    <source>
        <dbReference type="ARBA" id="ARBA00008535"/>
    </source>
</evidence>
<dbReference type="InterPro" id="IPR006703">
    <property type="entry name" value="G_AIG1"/>
</dbReference>
<comment type="similarity">
    <text evidence="1">Belongs to the TRAFAC class TrmE-Era-EngA-EngB-Septin-like GTPase superfamily. AIG1/Toc34/Toc159-like paraseptin GTPase family. IAN subfamily.</text>
</comment>
<dbReference type="AlphaFoldDB" id="A0AAN9XPV4"/>
<evidence type="ECO:0000256" key="3">
    <source>
        <dbReference type="ARBA" id="ARBA00023134"/>
    </source>
</evidence>
<accession>A0AAN9XPV4</accession>
<dbReference type="Proteomes" id="UP001386955">
    <property type="component" value="Unassembled WGS sequence"/>
</dbReference>
<organism evidence="6 7">
    <name type="scientific">Psophocarpus tetragonolobus</name>
    <name type="common">Winged bean</name>
    <name type="synonym">Dolichos tetragonolobus</name>
    <dbReference type="NCBI Taxonomy" id="3891"/>
    <lineage>
        <taxon>Eukaryota</taxon>
        <taxon>Viridiplantae</taxon>
        <taxon>Streptophyta</taxon>
        <taxon>Embryophyta</taxon>
        <taxon>Tracheophyta</taxon>
        <taxon>Spermatophyta</taxon>
        <taxon>Magnoliopsida</taxon>
        <taxon>eudicotyledons</taxon>
        <taxon>Gunneridae</taxon>
        <taxon>Pentapetalae</taxon>
        <taxon>rosids</taxon>
        <taxon>fabids</taxon>
        <taxon>Fabales</taxon>
        <taxon>Fabaceae</taxon>
        <taxon>Papilionoideae</taxon>
        <taxon>50 kb inversion clade</taxon>
        <taxon>NPAAA clade</taxon>
        <taxon>indigoferoid/millettioid clade</taxon>
        <taxon>Phaseoleae</taxon>
        <taxon>Psophocarpus</taxon>
    </lineage>
</organism>
<evidence type="ECO:0000256" key="2">
    <source>
        <dbReference type="ARBA" id="ARBA00022741"/>
    </source>
</evidence>
<evidence type="ECO:0000256" key="4">
    <source>
        <dbReference type="SAM" id="Coils"/>
    </source>
</evidence>
<keyword evidence="3" id="KW-0342">GTP-binding</keyword>
<evidence type="ECO:0000313" key="7">
    <source>
        <dbReference type="Proteomes" id="UP001386955"/>
    </source>
</evidence>
<feature type="domain" description="AIG1-type G" evidence="5">
    <location>
        <begin position="1"/>
        <end position="165"/>
    </location>
</feature>
<dbReference type="FunFam" id="3.40.50.300:FF:000840">
    <property type="entry name" value="Immune-associated nucleotide-binding protein 9"/>
    <property type="match status" value="1"/>
</dbReference>
<protein>
    <recommendedName>
        <fullName evidence="5">AIG1-type G domain-containing protein</fullName>
    </recommendedName>
</protein>
<dbReference type="PANTHER" id="PTHR10903:SF187">
    <property type="entry name" value="P-LOOP NUCLEOSIDE TRIPHOSPHATE HYDROLASE SUPERFAMILY PROTEIN"/>
    <property type="match status" value="1"/>
</dbReference>
<keyword evidence="7" id="KW-1185">Reference proteome</keyword>
<dbReference type="Pfam" id="PF04548">
    <property type="entry name" value="AIG1"/>
    <property type="match status" value="1"/>
</dbReference>
<dbReference type="SUPFAM" id="SSF52540">
    <property type="entry name" value="P-loop containing nucleoside triphosphate hydrolases"/>
    <property type="match status" value="1"/>
</dbReference>